<evidence type="ECO:0008006" key="3">
    <source>
        <dbReference type="Google" id="ProtNLM"/>
    </source>
</evidence>
<reference evidence="1 2" key="1">
    <citation type="submission" date="2018-05" db="EMBL/GenBank/DDBJ databases">
        <title>Complete genome sequence of Pseudomonas kribbensis 46-2(T).</title>
        <authorList>
            <person name="Jeong H."/>
            <person name="Lee S.-G."/>
            <person name="Rha E."/>
            <person name="Kim H."/>
        </authorList>
    </citation>
    <scope>NUCLEOTIDE SEQUENCE [LARGE SCALE GENOMIC DNA]</scope>
    <source>
        <strain evidence="1 2">46-2</strain>
    </source>
</reference>
<dbReference type="EMBL" id="CP029608">
    <property type="protein sequence ID" value="AXI61616.1"/>
    <property type="molecule type" value="Genomic_DNA"/>
</dbReference>
<dbReference type="RefSeq" id="WP_114883006.1">
    <property type="nucleotide sequence ID" value="NZ_CP029608.1"/>
</dbReference>
<protein>
    <recommendedName>
        <fullName evidence="3">DUF4259 domain-containing protein</fullName>
    </recommendedName>
</protein>
<proteinExistence type="predicted"/>
<gene>
    <name evidence="1" type="ORF">DLD99_14415</name>
</gene>
<accession>A0A345RQQ0</accession>
<dbReference type="AlphaFoldDB" id="A0A345RQQ0"/>
<organism evidence="1 2">
    <name type="scientific">Pseudomonas kribbensis</name>
    <dbReference type="NCBI Taxonomy" id="1628086"/>
    <lineage>
        <taxon>Bacteria</taxon>
        <taxon>Pseudomonadati</taxon>
        <taxon>Pseudomonadota</taxon>
        <taxon>Gammaproteobacteria</taxon>
        <taxon>Pseudomonadales</taxon>
        <taxon>Pseudomonadaceae</taxon>
        <taxon>Pseudomonas</taxon>
    </lineage>
</organism>
<evidence type="ECO:0000313" key="1">
    <source>
        <dbReference type="EMBL" id="AXI61616.1"/>
    </source>
</evidence>
<keyword evidence="2" id="KW-1185">Reference proteome</keyword>
<dbReference type="Pfam" id="PF14078">
    <property type="entry name" value="DUF4259"/>
    <property type="match status" value="1"/>
</dbReference>
<dbReference type="Proteomes" id="UP000253720">
    <property type="component" value="Chromosome"/>
</dbReference>
<sequence>MLKDELSMGTWSIHAFGNDEAADFAIELSESSDLDLIQSALEDVIAADEYLEAPEADRGIAAAAVLALLNGQEIPGTLDEALSTWVKSQTTKPGSALLTKAQVVIERVLSENSELAELWIESEEYESWQDGLRLIKASLGR</sequence>
<evidence type="ECO:0000313" key="2">
    <source>
        <dbReference type="Proteomes" id="UP000253720"/>
    </source>
</evidence>
<dbReference type="KEGG" id="pke:DLD99_14415"/>
<dbReference type="InterPro" id="IPR025355">
    <property type="entry name" value="DUF4259"/>
</dbReference>
<name>A0A345RQQ0_9PSED</name>